<reference evidence="9 10" key="1">
    <citation type="submission" date="2021-01" db="EMBL/GenBank/DDBJ databases">
        <title>Cercospora kikuchii MAFF 305040 whole genome shotgun sequence.</title>
        <authorList>
            <person name="Kashiwa T."/>
            <person name="Suzuki T."/>
        </authorList>
    </citation>
    <scope>NUCLEOTIDE SEQUENCE [LARGE SCALE GENOMIC DNA]</scope>
    <source>
        <strain evidence="9 10">MAFF 305040</strain>
    </source>
</reference>
<dbReference type="OrthoDB" id="427795at2759"/>
<evidence type="ECO:0000256" key="7">
    <source>
        <dbReference type="SAM" id="MobiDB-lite"/>
    </source>
</evidence>
<evidence type="ECO:0000256" key="3">
    <source>
        <dbReference type="ARBA" id="ARBA00022737"/>
    </source>
</evidence>
<dbReference type="InterPro" id="IPR015943">
    <property type="entry name" value="WD40/YVTN_repeat-like_dom_sf"/>
</dbReference>
<dbReference type="SMART" id="SM00320">
    <property type="entry name" value="WD40"/>
    <property type="match status" value="6"/>
</dbReference>
<dbReference type="RefSeq" id="XP_044661720.1">
    <property type="nucleotide sequence ID" value="XM_044805785.1"/>
</dbReference>
<dbReference type="InterPro" id="IPR020472">
    <property type="entry name" value="WD40_PAC1"/>
</dbReference>
<feature type="compositionally biased region" description="Basic residues" evidence="7">
    <location>
        <begin position="1"/>
        <end position="14"/>
    </location>
</feature>
<dbReference type="CDD" id="cd00200">
    <property type="entry name" value="WD40"/>
    <property type="match status" value="1"/>
</dbReference>
<feature type="repeat" description="WD" evidence="6">
    <location>
        <begin position="425"/>
        <end position="467"/>
    </location>
</feature>
<keyword evidence="5" id="KW-0539">Nucleus</keyword>
<accession>A0A9P3CYW7</accession>
<evidence type="ECO:0000256" key="2">
    <source>
        <dbReference type="ARBA" id="ARBA00022574"/>
    </source>
</evidence>
<name>A0A9P3CYW7_9PEZI</name>
<evidence type="ECO:0000256" key="5">
    <source>
        <dbReference type="ARBA" id="ARBA00023242"/>
    </source>
</evidence>
<feature type="repeat" description="WD" evidence="6">
    <location>
        <begin position="380"/>
        <end position="415"/>
    </location>
</feature>
<feature type="domain" description="Histone-binding protein RBBP4-like N-terminal" evidence="8">
    <location>
        <begin position="126"/>
        <end position="196"/>
    </location>
</feature>
<evidence type="ECO:0000259" key="8">
    <source>
        <dbReference type="Pfam" id="PF12265"/>
    </source>
</evidence>
<comment type="caution">
    <text evidence="9">The sequence shown here is derived from an EMBL/GenBank/DDBJ whole genome shotgun (WGS) entry which is preliminary data.</text>
</comment>
<gene>
    <name evidence="9" type="ORF">CKM354_001033000</name>
</gene>
<evidence type="ECO:0000313" key="9">
    <source>
        <dbReference type="EMBL" id="GIZ47233.1"/>
    </source>
</evidence>
<dbReference type="GO" id="GO:0006325">
    <property type="term" value="P:chromatin organization"/>
    <property type="evidence" value="ECO:0007669"/>
    <property type="project" value="UniProtKB-KW"/>
</dbReference>
<dbReference type="PROSITE" id="PS00678">
    <property type="entry name" value="WD_REPEATS_1"/>
    <property type="match status" value="2"/>
</dbReference>
<proteinExistence type="predicted"/>
<keyword evidence="10" id="KW-1185">Reference proteome</keyword>
<sequence length="535" mass="59967">MPPSKPQHHRRQSRIVRELQGVKVSGNSIFTNPDVQSNKDTASDSGTVVGEEELQAAEATLAAPPPPKPSQLQTPQPATSTRTSSTNNHHRHHYTPYPTTAAYRYSTEMAGTAEEQEAMQNKIINEEYKIWKKNSVFLYDIMYSRALDWPTLTTQWLPDVKQEPGKTSRQHRMILGTHTSGAQAEYLQIAHINLPQPPAMSMADYNPASEELGGHGAAKEPIVFSVVQKITHPGEVNKARYQPQNPNIIATWAPDRNLYVWDRTKHPSIPKPNEIKPQAILKGHTGEGFAVEWSPFTEGELISGSEDKTVRLWNLARDFSRDNTTVTPARTFTHHSAVVNDVQYHPMHGKNLWGSVSDDLTMCLMDNRSKSDSKPAIQFLNAHTDAINTLSFHPKHDKLFATGSADKTIGIFDLRFPEHGKIHSLEGHKDVITKVDWHPWDSGILASSSDDRRIIFWDLSKGGAEQTPDDAEDGPPEMLFMHGGHTNRISDFSWNRNDPWVICSTGEDNLIQCWRASRHLVEVLPAAVPPPEVEE</sequence>
<dbReference type="Pfam" id="PF12265">
    <property type="entry name" value="CAF1C_H4-bd"/>
    <property type="match status" value="1"/>
</dbReference>
<dbReference type="InterPro" id="IPR019775">
    <property type="entry name" value="WD40_repeat_CS"/>
</dbReference>
<organism evidence="9 10">
    <name type="scientific">Cercospora kikuchii</name>
    <dbReference type="NCBI Taxonomy" id="84275"/>
    <lineage>
        <taxon>Eukaryota</taxon>
        <taxon>Fungi</taxon>
        <taxon>Dikarya</taxon>
        <taxon>Ascomycota</taxon>
        <taxon>Pezizomycotina</taxon>
        <taxon>Dothideomycetes</taxon>
        <taxon>Dothideomycetidae</taxon>
        <taxon>Mycosphaerellales</taxon>
        <taxon>Mycosphaerellaceae</taxon>
        <taxon>Cercospora</taxon>
    </lineage>
</organism>
<keyword evidence="4" id="KW-0156">Chromatin regulator</keyword>
<dbReference type="GO" id="GO:0005634">
    <property type="term" value="C:nucleus"/>
    <property type="evidence" value="ECO:0007669"/>
    <property type="project" value="UniProtKB-SubCell"/>
</dbReference>
<dbReference type="InterPro" id="IPR001680">
    <property type="entry name" value="WD40_rpt"/>
</dbReference>
<dbReference type="Proteomes" id="UP000825890">
    <property type="component" value="Unassembled WGS sequence"/>
</dbReference>
<dbReference type="SUPFAM" id="SSF50978">
    <property type="entry name" value="WD40 repeat-like"/>
    <property type="match status" value="1"/>
</dbReference>
<feature type="compositionally biased region" description="Polar residues" evidence="7">
    <location>
        <begin position="25"/>
        <end position="46"/>
    </location>
</feature>
<protein>
    <recommendedName>
        <fullName evidence="8">Histone-binding protein RBBP4-like N-terminal domain-containing protein</fullName>
    </recommendedName>
</protein>
<feature type="repeat" description="WD" evidence="6">
    <location>
        <begin position="281"/>
        <end position="315"/>
    </location>
</feature>
<dbReference type="Gene3D" id="2.130.10.10">
    <property type="entry name" value="YVTN repeat-like/Quinoprotein amine dehydrogenase"/>
    <property type="match status" value="1"/>
</dbReference>
<dbReference type="Pfam" id="PF00400">
    <property type="entry name" value="WD40"/>
    <property type="match status" value="4"/>
</dbReference>
<evidence type="ECO:0000313" key="10">
    <source>
        <dbReference type="Proteomes" id="UP000825890"/>
    </source>
</evidence>
<keyword evidence="2 6" id="KW-0853">WD repeat</keyword>
<dbReference type="PANTHER" id="PTHR22850">
    <property type="entry name" value="WD40 REPEAT FAMILY"/>
    <property type="match status" value="1"/>
</dbReference>
<dbReference type="PRINTS" id="PR00320">
    <property type="entry name" value="GPROTEINBRPT"/>
</dbReference>
<evidence type="ECO:0000256" key="4">
    <source>
        <dbReference type="ARBA" id="ARBA00022853"/>
    </source>
</evidence>
<feature type="region of interest" description="Disordered" evidence="7">
    <location>
        <begin position="1"/>
        <end position="96"/>
    </location>
</feature>
<dbReference type="GeneID" id="68295905"/>
<feature type="compositionally biased region" description="Low complexity" evidence="7">
    <location>
        <begin position="70"/>
        <end position="87"/>
    </location>
</feature>
<dbReference type="InterPro" id="IPR022052">
    <property type="entry name" value="Histone-bd_RBBP4-like_N"/>
</dbReference>
<evidence type="ECO:0000256" key="1">
    <source>
        <dbReference type="ARBA" id="ARBA00004123"/>
    </source>
</evidence>
<dbReference type="InterPro" id="IPR050459">
    <property type="entry name" value="WD_repeat_RBAP46/RBAP48/MSI1"/>
</dbReference>
<evidence type="ECO:0000256" key="6">
    <source>
        <dbReference type="PROSITE-ProRule" id="PRU00221"/>
    </source>
</evidence>
<dbReference type="EMBL" id="BOLY01000007">
    <property type="protein sequence ID" value="GIZ47233.1"/>
    <property type="molecule type" value="Genomic_DNA"/>
</dbReference>
<keyword evidence="3" id="KW-0677">Repeat</keyword>
<comment type="subcellular location">
    <subcellularLocation>
        <location evidence="1">Nucleus</location>
    </subcellularLocation>
</comment>
<dbReference type="AlphaFoldDB" id="A0A9P3CYW7"/>
<dbReference type="PROSITE" id="PS50294">
    <property type="entry name" value="WD_REPEATS_REGION"/>
    <property type="match status" value="3"/>
</dbReference>
<dbReference type="InterPro" id="IPR036322">
    <property type="entry name" value="WD40_repeat_dom_sf"/>
</dbReference>
<dbReference type="PROSITE" id="PS50082">
    <property type="entry name" value="WD_REPEATS_2"/>
    <property type="match status" value="3"/>
</dbReference>